<dbReference type="Pfam" id="PF03721">
    <property type="entry name" value="UDPG_MGDP_dh_N"/>
    <property type="match status" value="1"/>
</dbReference>
<evidence type="ECO:0000256" key="9">
    <source>
        <dbReference type="PIRSR" id="PIRSR500134-1"/>
    </source>
</evidence>
<dbReference type="InterPro" id="IPR028357">
    <property type="entry name" value="UDPglc_DH_bac"/>
</dbReference>
<feature type="binding site" evidence="11">
    <location>
        <position position="35"/>
    </location>
    <ligand>
        <name>NAD(+)</name>
        <dbReference type="ChEBI" id="CHEBI:57540"/>
    </ligand>
</feature>
<dbReference type="InterPro" id="IPR001732">
    <property type="entry name" value="UDP-Glc/GDP-Man_DH_N"/>
</dbReference>
<evidence type="ECO:0000256" key="11">
    <source>
        <dbReference type="PIRSR" id="PIRSR500134-3"/>
    </source>
</evidence>
<dbReference type="InterPro" id="IPR036291">
    <property type="entry name" value="NAD(P)-bd_dom_sf"/>
</dbReference>
<dbReference type="SMART" id="SM00984">
    <property type="entry name" value="UDPG_MGDP_dh_C"/>
    <property type="match status" value="1"/>
</dbReference>
<evidence type="ECO:0000313" key="14">
    <source>
        <dbReference type="Proteomes" id="UP000014018"/>
    </source>
</evidence>
<keyword evidence="4 8" id="KW-0560">Oxidoreductase</keyword>
<dbReference type="InterPro" id="IPR014027">
    <property type="entry name" value="UDP-Glc/GDP-Man_DH_C"/>
</dbReference>
<gene>
    <name evidence="13" type="ORF">IIU_06589</name>
</gene>
<evidence type="ECO:0000313" key="13">
    <source>
        <dbReference type="EMBL" id="EOO24819.1"/>
    </source>
</evidence>
<organism evidence="13 14">
    <name type="scientific">Bacillus cereus VD133</name>
    <dbReference type="NCBI Taxonomy" id="1053233"/>
    <lineage>
        <taxon>Bacteria</taxon>
        <taxon>Bacillati</taxon>
        <taxon>Bacillota</taxon>
        <taxon>Bacilli</taxon>
        <taxon>Bacillales</taxon>
        <taxon>Bacillaceae</taxon>
        <taxon>Bacillus</taxon>
        <taxon>Bacillus cereus group</taxon>
    </lineage>
</organism>
<evidence type="ECO:0000256" key="3">
    <source>
        <dbReference type="ARBA" id="ARBA00012954"/>
    </source>
</evidence>
<comment type="similarity">
    <text evidence="2 8">Belongs to the UDP-glucose/GDP-mannose dehydrogenase family.</text>
</comment>
<dbReference type="Pfam" id="PF03720">
    <property type="entry name" value="UDPG_MGDP_dh_C"/>
    <property type="match status" value="1"/>
</dbReference>
<evidence type="ECO:0000256" key="5">
    <source>
        <dbReference type="ARBA" id="ARBA00023027"/>
    </source>
</evidence>
<comment type="catalytic activity">
    <reaction evidence="6 8">
        <text>UDP-alpha-D-glucose + 2 NAD(+) + H2O = UDP-alpha-D-glucuronate + 2 NADH + 3 H(+)</text>
        <dbReference type="Rhea" id="RHEA:23596"/>
        <dbReference type="ChEBI" id="CHEBI:15377"/>
        <dbReference type="ChEBI" id="CHEBI:15378"/>
        <dbReference type="ChEBI" id="CHEBI:57540"/>
        <dbReference type="ChEBI" id="CHEBI:57945"/>
        <dbReference type="ChEBI" id="CHEBI:58052"/>
        <dbReference type="ChEBI" id="CHEBI:58885"/>
        <dbReference type="EC" id="1.1.1.22"/>
    </reaction>
</comment>
<comment type="pathway">
    <text evidence="1">Nucleotide-sugar biosynthesis; UDP-alpha-D-glucuronate biosynthesis; UDP-alpha-D-glucuronate from UDP-alpha-D-glucose: step 1/1.</text>
</comment>
<dbReference type="GO" id="GO:0003979">
    <property type="term" value="F:UDP-glucose 6-dehydrogenase activity"/>
    <property type="evidence" value="ECO:0007669"/>
    <property type="project" value="UniProtKB-EC"/>
</dbReference>
<dbReference type="Pfam" id="PF00984">
    <property type="entry name" value="UDPG_MGDP_dh"/>
    <property type="match status" value="1"/>
</dbReference>
<evidence type="ECO:0000256" key="1">
    <source>
        <dbReference type="ARBA" id="ARBA00004701"/>
    </source>
</evidence>
<dbReference type="GO" id="GO:0051287">
    <property type="term" value="F:NAD binding"/>
    <property type="evidence" value="ECO:0007669"/>
    <property type="project" value="InterPro"/>
</dbReference>
<dbReference type="GO" id="GO:0000271">
    <property type="term" value="P:polysaccharide biosynthetic process"/>
    <property type="evidence" value="ECO:0007669"/>
    <property type="project" value="InterPro"/>
</dbReference>
<evidence type="ECO:0000256" key="2">
    <source>
        <dbReference type="ARBA" id="ARBA00006601"/>
    </source>
</evidence>
<name>A0A9W5PK08_BACCE</name>
<dbReference type="InterPro" id="IPR017476">
    <property type="entry name" value="UDP-Glc/GDP-Man"/>
</dbReference>
<evidence type="ECO:0000256" key="6">
    <source>
        <dbReference type="ARBA" id="ARBA00047473"/>
    </source>
</evidence>
<dbReference type="EMBL" id="AHFB01000149">
    <property type="protein sequence ID" value="EOO24819.1"/>
    <property type="molecule type" value="Genomic_DNA"/>
</dbReference>
<reference evidence="13 14" key="1">
    <citation type="submission" date="2012-12" db="EMBL/GenBank/DDBJ databases">
        <title>The Genome Sequence of Bacillus cereus VD133.</title>
        <authorList>
            <consortium name="The Broad Institute Genome Sequencing Platform"/>
            <consortium name="The Broad Institute Genome Sequencing Center for Infectious Disease"/>
            <person name="Feldgarden M."/>
            <person name="Van der Auwera G.A."/>
            <person name="Mahillon J."/>
            <person name="Duprez V."/>
            <person name="Timmery S."/>
            <person name="Mattelet C."/>
            <person name="Dierick K."/>
            <person name="Sun M."/>
            <person name="Yu Z."/>
            <person name="Zhu L."/>
            <person name="Hu X."/>
            <person name="Shank E.B."/>
            <person name="Swiecicka I."/>
            <person name="Hansen B.M."/>
            <person name="Andrup L."/>
            <person name="Walker B."/>
            <person name="Young S.K."/>
            <person name="Zeng Q."/>
            <person name="Gargeya S."/>
            <person name="Fitzgerald M."/>
            <person name="Haas B."/>
            <person name="Abouelleil A."/>
            <person name="Alvarado L."/>
            <person name="Arachchi H.M."/>
            <person name="Berlin A.M."/>
            <person name="Chapman S.B."/>
            <person name="Dewar J."/>
            <person name="Goldberg J."/>
            <person name="Griggs A."/>
            <person name="Gujja S."/>
            <person name="Hansen M."/>
            <person name="Howarth C."/>
            <person name="Imamovic A."/>
            <person name="Larimer J."/>
            <person name="McCowan C."/>
            <person name="Murphy C."/>
            <person name="Neiman D."/>
            <person name="Pearson M."/>
            <person name="Priest M."/>
            <person name="Roberts A."/>
            <person name="Saif S."/>
            <person name="Shea T."/>
            <person name="Sisk P."/>
            <person name="Sykes S."/>
            <person name="Wortman J."/>
            <person name="Nusbaum C."/>
            <person name="Birren B."/>
        </authorList>
    </citation>
    <scope>NUCLEOTIDE SEQUENCE [LARGE SCALE GENOMIC DNA]</scope>
    <source>
        <strain evidence="13 14">VD133</strain>
    </source>
</reference>
<feature type="binding site" evidence="11">
    <location>
        <position position="155"/>
    </location>
    <ligand>
        <name>NAD(+)</name>
        <dbReference type="ChEBI" id="CHEBI:57540"/>
    </ligand>
</feature>
<sequence>MKIAIFGTGYVGLVTGVCLSDIGHEVTCIDIDRKKVEKMKSGRSPIHEPGLQELIIKNMKENRLSFTTAYDEVVNHVDLIYIAVGTPSNEDGSANLQFIEQTALQIAESIEKDMIIVIKSTVPVGTNDYIKNFILTHLKSNVKIHMVSNPEFLREGSAIYDSFHGDRIVIGTTNENVANKMRELNSAFNIPIFQTSIRSAELIKYASNAFLATKISFINEISTICEKVDANIDDVAYGMGLDKRIGTKFLNAGIGYGGSCFPKDTQALIQIACDVNYEFSLLKSVIQVNKIQQSLLIEKAKQKFDHLSGRKVAVLGLAFKPNTDDLREAASIVIVNELLALGAEISVYDPVAMNNAMKIFPSKVTYVENIDEAIQDAEGAFIVTEWDEIKNYPLDNYATLMKHANVFDGRNCYDLQKVKKSGLHYYSIGRPEVSNLDD</sequence>
<evidence type="ECO:0000256" key="4">
    <source>
        <dbReference type="ARBA" id="ARBA00023002"/>
    </source>
</evidence>
<proteinExistence type="inferred from homology"/>
<dbReference type="SUPFAM" id="SSF48179">
    <property type="entry name" value="6-phosphogluconate dehydrogenase C-terminal domain-like"/>
    <property type="match status" value="1"/>
</dbReference>
<keyword evidence="5 8" id="KW-0520">NAD</keyword>
<feature type="domain" description="UDP-glucose/GDP-mannose dehydrogenase C-terminal" evidence="12">
    <location>
        <begin position="313"/>
        <end position="415"/>
    </location>
</feature>
<dbReference type="InterPro" id="IPR036220">
    <property type="entry name" value="UDP-Glc/GDP-Man_DH_C_sf"/>
</dbReference>
<protein>
    <recommendedName>
        <fullName evidence="3 8">UDP-glucose 6-dehydrogenase</fullName>
        <ecNumber evidence="3 8">1.1.1.22</ecNumber>
    </recommendedName>
</protein>
<feature type="binding site" evidence="11">
    <location>
        <position position="30"/>
    </location>
    <ligand>
        <name>NAD(+)</name>
        <dbReference type="ChEBI" id="CHEBI:57540"/>
    </ligand>
</feature>
<dbReference type="NCBIfam" id="TIGR03026">
    <property type="entry name" value="NDP-sugDHase"/>
    <property type="match status" value="1"/>
</dbReference>
<feature type="binding site" evidence="10">
    <location>
        <begin position="249"/>
        <end position="253"/>
    </location>
    <ligand>
        <name>substrate</name>
    </ligand>
</feature>
<dbReference type="EC" id="1.1.1.22" evidence="3 8"/>
<dbReference type="SUPFAM" id="SSF51735">
    <property type="entry name" value="NAD(P)-binding Rossmann-fold domains"/>
    <property type="match status" value="1"/>
</dbReference>
<accession>A0A9W5PK08</accession>
<dbReference type="PIRSF" id="PIRSF000124">
    <property type="entry name" value="UDPglc_GDPman_dh"/>
    <property type="match status" value="1"/>
</dbReference>
<dbReference type="PIRSF" id="PIRSF500134">
    <property type="entry name" value="UDPglc_DH_bac"/>
    <property type="match status" value="1"/>
</dbReference>
<feature type="binding site" evidence="10">
    <location>
        <position position="204"/>
    </location>
    <ligand>
        <name>substrate</name>
    </ligand>
</feature>
<feature type="active site" description="Nucleophile" evidence="9">
    <location>
        <position position="260"/>
    </location>
</feature>
<evidence type="ECO:0000256" key="7">
    <source>
        <dbReference type="ARBA" id="ARBA00053241"/>
    </source>
</evidence>
<dbReference type="AlphaFoldDB" id="A0A9W5PK08"/>
<comment type="function">
    <text evidence="7">Catalyzes the conversion of UDP-glucose into UDP-glucuronate, one of the precursors of teichuronic acid.</text>
</comment>
<dbReference type="RefSeq" id="WP_016110294.1">
    <property type="nucleotide sequence ID" value="NZ_KB976174.1"/>
</dbReference>
<feature type="binding site" evidence="11">
    <location>
        <position position="86"/>
    </location>
    <ligand>
        <name>NAD(+)</name>
        <dbReference type="ChEBI" id="CHEBI:57540"/>
    </ligand>
</feature>
<dbReference type="InterPro" id="IPR014026">
    <property type="entry name" value="UDP-Glc/GDP-Man_DH_dimer"/>
</dbReference>
<dbReference type="Proteomes" id="UP000014018">
    <property type="component" value="Unassembled WGS sequence"/>
</dbReference>
<comment type="caution">
    <text evidence="13">The sequence shown here is derived from an EMBL/GenBank/DDBJ whole genome shotgun (WGS) entry which is preliminary data.</text>
</comment>
<dbReference type="PANTHER" id="PTHR43750:SF4">
    <property type="entry name" value="UDP-GLUCOSE 6-DEHYDROGENASE YWQF"/>
    <property type="match status" value="1"/>
</dbReference>
<dbReference type="Gene3D" id="3.40.50.720">
    <property type="entry name" value="NAD(P)-binding Rossmann-like Domain"/>
    <property type="match status" value="2"/>
</dbReference>
<evidence type="ECO:0000256" key="10">
    <source>
        <dbReference type="PIRSR" id="PIRSR500134-2"/>
    </source>
</evidence>
<feature type="binding site" evidence="10">
    <location>
        <begin position="152"/>
        <end position="155"/>
    </location>
    <ligand>
        <name>substrate</name>
    </ligand>
</feature>
<dbReference type="FunFam" id="1.20.5.100:FF:000001">
    <property type="entry name" value="UDP-glucose 6-dehydrogenase"/>
    <property type="match status" value="1"/>
</dbReference>
<dbReference type="SUPFAM" id="SSF52413">
    <property type="entry name" value="UDP-glucose/GDP-mannose dehydrogenase C-terminal domain"/>
    <property type="match status" value="1"/>
</dbReference>
<dbReference type="Gene3D" id="1.20.5.100">
    <property type="entry name" value="Cytochrome c1, transmembrane anchor, C-terminal"/>
    <property type="match status" value="1"/>
</dbReference>
<dbReference type="PANTHER" id="PTHR43750">
    <property type="entry name" value="UDP-GLUCOSE 6-DEHYDROGENASE TUAD"/>
    <property type="match status" value="1"/>
</dbReference>
<feature type="binding site" evidence="11">
    <location>
        <position position="263"/>
    </location>
    <ligand>
        <name>NAD(+)</name>
        <dbReference type="ChEBI" id="CHEBI:57540"/>
    </ligand>
</feature>
<evidence type="ECO:0000259" key="12">
    <source>
        <dbReference type="SMART" id="SM00984"/>
    </source>
</evidence>
<evidence type="ECO:0000256" key="8">
    <source>
        <dbReference type="PIRNR" id="PIRNR000124"/>
    </source>
</evidence>
<feature type="binding site" evidence="11">
    <location>
        <position position="327"/>
    </location>
    <ligand>
        <name>NAD(+)</name>
        <dbReference type="ChEBI" id="CHEBI:57540"/>
    </ligand>
</feature>
<feature type="binding site" evidence="10">
    <location>
        <position position="257"/>
    </location>
    <ligand>
        <name>substrate</name>
    </ligand>
</feature>
<dbReference type="InterPro" id="IPR008927">
    <property type="entry name" value="6-PGluconate_DH-like_C_sf"/>
</dbReference>
<feature type="binding site" evidence="10">
    <location>
        <position position="320"/>
    </location>
    <ligand>
        <name>substrate</name>
    </ligand>
</feature>
<feature type="binding site" evidence="11">
    <location>
        <position position="121"/>
    </location>
    <ligand>
        <name>NAD(+)</name>
        <dbReference type="ChEBI" id="CHEBI:57540"/>
    </ligand>
</feature>